<dbReference type="eggNOG" id="COG1266">
    <property type="taxonomic scope" value="Bacteria"/>
</dbReference>
<dbReference type="PATRIC" id="fig|1122247.3.peg.3574"/>
<evidence type="ECO:0000313" key="3">
    <source>
        <dbReference type="Proteomes" id="UP000006265"/>
    </source>
</evidence>
<dbReference type="GO" id="GO:0004175">
    <property type="term" value="F:endopeptidase activity"/>
    <property type="evidence" value="ECO:0007669"/>
    <property type="project" value="UniProtKB-ARBA"/>
</dbReference>
<sequence length="209" mass="21764">MRTTNKLRALGLGAALVGWSLIAPRLPQRWHPLPHTVLGALAVAGARGRLGLRPPALWRGLRFGLAAALAAALGVAATTTHGRVRLAMADRELPPSAARWLLVGIPLGTVFAEETAYRGVLGTAATSGFGRTAGRLLQAVSFGLSHLADARRAGEPLLPTVLVTGLAGWVFGWLYDRSGSIVAPMLAHLAVNEAGAVAALIVQRGRVTD</sequence>
<dbReference type="OrthoDB" id="4555276at2"/>
<evidence type="ECO:0000313" key="2">
    <source>
        <dbReference type="EMBL" id="EKF22239.1"/>
    </source>
</evidence>
<dbReference type="AlphaFoldDB" id="K5BIZ8"/>
<dbReference type="GO" id="GO:0080120">
    <property type="term" value="P:CAAX-box protein maturation"/>
    <property type="evidence" value="ECO:0007669"/>
    <property type="project" value="UniProtKB-ARBA"/>
</dbReference>
<keyword evidence="2" id="KW-0378">Hydrolase</keyword>
<dbReference type="Pfam" id="PF02517">
    <property type="entry name" value="Rce1-like"/>
    <property type="match status" value="1"/>
</dbReference>
<dbReference type="STRING" id="1122247.GCA_000379865_02771"/>
<dbReference type="GO" id="GO:0006508">
    <property type="term" value="P:proteolysis"/>
    <property type="evidence" value="ECO:0007669"/>
    <property type="project" value="UniProtKB-KW"/>
</dbReference>
<gene>
    <name evidence="2" type="ORF">C731_3730</name>
</gene>
<keyword evidence="2" id="KW-0645">Protease</keyword>
<name>K5BIZ8_MYCHD</name>
<evidence type="ECO:0000259" key="1">
    <source>
        <dbReference type="Pfam" id="PF02517"/>
    </source>
</evidence>
<dbReference type="Proteomes" id="UP000006265">
    <property type="component" value="Unassembled WGS sequence"/>
</dbReference>
<dbReference type="EMBL" id="AMRA01000102">
    <property type="protein sequence ID" value="EKF22239.1"/>
    <property type="molecule type" value="Genomic_DNA"/>
</dbReference>
<feature type="domain" description="CAAX prenyl protease 2/Lysostaphin resistance protein A-like" evidence="1">
    <location>
        <begin position="98"/>
        <end position="192"/>
    </location>
</feature>
<reference evidence="2 3" key="1">
    <citation type="journal article" date="2012" name="J. Bacteriol.">
        <title>Genome sequence of Mycobacterium hassiacum DSM 44199, a rare source of heat-stable mycobacterial proteins.</title>
        <authorList>
            <person name="Tiago I."/>
            <person name="Maranha A."/>
            <person name="Mendes V."/>
            <person name="Alarico S."/>
            <person name="Moynihan P.J."/>
            <person name="Clarke A.J."/>
            <person name="Macedo-Ribeiro S."/>
            <person name="Pereira P.J."/>
            <person name="Empadinhas N."/>
        </authorList>
    </citation>
    <scope>NUCLEOTIDE SEQUENCE [LARGE SCALE GENOMIC DNA]</scope>
    <source>
        <strain evidence="3">DSM 44199 / CIP 105218 / JCM 12690 / 3849</strain>
    </source>
</reference>
<dbReference type="PIRSF" id="PIRSF026622">
    <property type="entry name" value="Proteas_026622"/>
    <property type="match status" value="1"/>
</dbReference>
<protein>
    <submittedName>
        <fullName evidence="2">CAAX protease self-immunity family protein</fullName>
    </submittedName>
</protein>
<accession>K5BIZ8</accession>
<dbReference type="InterPro" id="IPR015837">
    <property type="entry name" value="UCP026622_CAAX_protease"/>
</dbReference>
<organism evidence="2 3">
    <name type="scientific">Mycolicibacterium hassiacum (strain DSM 44199 / CIP 105218 / JCM 12690 / 3849)</name>
    <name type="common">Mycobacterium hassiacum</name>
    <dbReference type="NCBI Taxonomy" id="1122247"/>
    <lineage>
        <taxon>Bacteria</taxon>
        <taxon>Bacillati</taxon>
        <taxon>Actinomycetota</taxon>
        <taxon>Actinomycetes</taxon>
        <taxon>Mycobacteriales</taxon>
        <taxon>Mycobacteriaceae</taxon>
        <taxon>Mycolicibacterium</taxon>
    </lineage>
</organism>
<keyword evidence="3" id="KW-1185">Reference proteome</keyword>
<proteinExistence type="predicted"/>
<dbReference type="InterPro" id="IPR003675">
    <property type="entry name" value="Rce1/LyrA-like_dom"/>
</dbReference>
<comment type="caution">
    <text evidence="2">The sequence shown here is derived from an EMBL/GenBank/DDBJ whole genome shotgun (WGS) entry which is preliminary data.</text>
</comment>
<dbReference type="RefSeq" id="WP_005630266.1">
    <property type="nucleotide sequence ID" value="NZ_AMRA01000102.1"/>
</dbReference>